<dbReference type="Proteomes" id="UP000695562">
    <property type="component" value="Unassembled WGS sequence"/>
</dbReference>
<dbReference type="AlphaFoldDB" id="A0A8J4PV65"/>
<reference evidence="1" key="1">
    <citation type="submission" date="2020-01" db="EMBL/GenBank/DDBJ databases">
        <title>Development of genomics and gene disruption for Polysphondylium violaceum indicates a role for the polyketide synthase stlB in stalk morphogenesis.</title>
        <authorList>
            <person name="Narita B."/>
            <person name="Kawabe Y."/>
            <person name="Kin K."/>
            <person name="Saito T."/>
            <person name="Gibbs R."/>
            <person name="Kuspa A."/>
            <person name="Muzny D."/>
            <person name="Queller D."/>
            <person name="Richards S."/>
            <person name="Strassman J."/>
            <person name="Sucgang R."/>
            <person name="Worley K."/>
            <person name="Schaap P."/>
        </authorList>
    </citation>
    <scope>NUCLEOTIDE SEQUENCE</scope>
    <source>
        <strain evidence="1">QSvi11</strain>
    </source>
</reference>
<protein>
    <submittedName>
        <fullName evidence="1">Uncharacterized protein</fullName>
    </submittedName>
</protein>
<evidence type="ECO:0000313" key="1">
    <source>
        <dbReference type="EMBL" id="KAF2073324.1"/>
    </source>
</evidence>
<keyword evidence="2" id="KW-1185">Reference proteome</keyword>
<comment type="caution">
    <text evidence="1">The sequence shown here is derived from an EMBL/GenBank/DDBJ whole genome shotgun (WGS) entry which is preliminary data.</text>
</comment>
<name>A0A8J4PV65_9MYCE</name>
<dbReference type="EMBL" id="AJWJ01000212">
    <property type="protein sequence ID" value="KAF2073324.1"/>
    <property type="molecule type" value="Genomic_DNA"/>
</dbReference>
<organism evidence="1 2">
    <name type="scientific">Polysphondylium violaceum</name>
    <dbReference type="NCBI Taxonomy" id="133409"/>
    <lineage>
        <taxon>Eukaryota</taxon>
        <taxon>Amoebozoa</taxon>
        <taxon>Evosea</taxon>
        <taxon>Eumycetozoa</taxon>
        <taxon>Dictyostelia</taxon>
        <taxon>Dictyosteliales</taxon>
        <taxon>Dictyosteliaceae</taxon>
        <taxon>Polysphondylium</taxon>
    </lineage>
</organism>
<evidence type="ECO:0000313" key="2">
    <source>
        <dbReference type="Proteomes" id="UP000695562"/>
    </source>
</evidence>
<sequence length="668" mass="79917">MIRKNLSHVLPEKSILCGSDSILKEDEEFFRNLFKLWFPQDYYLHFAHQCVFSSLPLLMGRCKDDNEKAFYGAKYIHYHHDFYDPCYFDSDGCDDTFFDSDQESEFVNNGKSEETQDNNYRQEKEEEIKNSIALRFKLMNYCLRTSLGLLFLSNGEYLKVVSQLRSLQYISRSFIYKPTIDEDTKVIEIVRDGLNLRHGVYRKDPENVILDWERKETICLIPDESNNYTKSVWANCSRYDFYKPNLGMYEENEGGVEVKSKVKLSNFSQEKDIQKIKLVEYIKYSYNNDKEEEEDVNEDDYEYYPFNRYERGNGNPDIDIECYDKFDFYVSKAKLEQIQSFCGGNGVLSETIDDLCFNLTYTDYKKDKEDFDYNVLQDPELIYKLRDINKFIEHSKENINDIEFIGFNMKVKLNILREMSRLSFFCPDMVHFIGYSECKYGSEKSCYQSTCNMGRLELYEAILQIYFYNYKSYYFKDDEYPGYQNYIFSTEFSIPYKSDLSLYFEHDKMVYFEISFQGEDPFPLQAPYGFYSEFCFKFKIQFLILDINDIKSKNTCNYQTLYIRNEDENKPKTDESFIDGVRKSFKHQFPNFKFDIILLLKSFKLDLFFFFDFKTNKKVCRYSPYLELRPLIESGNVGFYNFCERSNIKSTLQKEENSCDMKRPFYGI</sequence>
<gene>
    <name evidence="1" type="ORF">CYY_005377</name>
</gene>
<proteinExistence type="predicted"/>
<accession>A0A8J4PV65</accession>